<keyword evidence="2" id="KW-1185">Reference proteome</keyword>
<dbReference type="AlphaFoldDB" id="A0A0C9ZWQ5"/>
<evidence type="ECO:0000313" key="1">
    <source>
        <dbReference type="EMBL" id="KIK24078.1"/>
    </source>
</evidence>
<name>A0A0C9ZWQ5_9AGAM</name>
<dbReference type="HOGENOM" id="CLU_1806968_0_0_1"/>
<reference evidence="1 2" key="1">
    <citation type="submission" date="2014-04" db="EMBL/GenBank/DDBJ databases">
        <authorList>
            <consortium name="DOE Joint Genome Institute"/>
            <person name="Kuo A."/>
            <person name="Kohler A."/>
            <person name="Costa M.D."/>
            <person name="Nagy L.G."/>
            <person name="Floudas D."/>
            <person name="Copeland A."/>
            <person name="Barry K.W."/>
            <person name="Cichocki N."/>
            <person name="Veneault-Fourrey C."/>
            <person name="LaButti K."/>
            <person name="Lindquist E.A."/>
            <person name="Lipzen A."/>
            <person name="Lundell T."/>
            <person name="Morin E."/>
            <person name="Murat C."/>
            <person name="Sun H."/>
            <person name="Tunlid A."/>
            <person name="Henrissat B."/>
            <person name="Grigoriev I.V."/>
            <person name="Hibbett D.S."/>
            <person name="Martin F."/>
            <person name="Nordberg H.P."/>
            <person name="Cantor M.N."/>
            <person name="Hua S.X."/>
        </authorList>
    </citation>
    <scope>NUCLEOTIDE SEQUENCE [LARGE SCALE GENOMIC DNA]</scope>
    <source>
        <strain evidence="1 2">441</strain>
    </source>
</reference>
<gene>
    <name evidence="1" type="ORF">PISMIDRAFT_422614</name>
</gene>
<dbReference type="Proteomes" id="UP000054018">
    <property type="component" value="Unassembled WGS sequence"/>
</dbReference>
<reference evidence="2" key="2">
    <citation type="submission" date="2015-01" db="EMBL/GenBank/DDBJ databases">
        <title>Evolutionary Origins and Diversification of the Mycorrhizal Mutualists.</title>
        <authorList>
            <consortium name="DOE Joint Genome Institute"/>
            <consortium name="Mycorrhizal Genomics Consortium"/>
            <person name="Kohler A."/>
            <person name="Kuo A."/>
            <person name="Nagy L.G."/>
            <person name="Floudas D."/>
            <person name="Copeland A."/>
            <person name="Barry K.W."/>
            <person name="Cichocki N."/>
            <person name="Veneault-Fourrey C."/>
            <person name="LaButti K."/>
            <person name="Lindquist E.A."/>
            <person name="Lipzen A."/>
            <person name="Lundell T."/>
            <person name="Morin E."/>
            <person name="Murat C."/>
            <person name="Riley R."/>
            <person name="Ohm R."/>
            <person name="Sun H."/>
            <person name="Tunlid A."/>
            <person name="Henrissat B."/>
            <person name="Grigoriev I.V."/>
            <person name="Hibbett D.S."/>
            <person name="Martin F."/>
        </authorList>
    </citation>
    <scope>NUCLEOTIDE SEQUENCE [LARGE SCALE GENOMIC DNA]</scope>
    <source>
        <strain evidence="2">441</strain>
    </source>
</reference>
<accession>A0A0C9ZWQ5</accession>
<proteinExistence type="predicted"/>
<organism evidence="1 2">
    <name type="scientific">Pisolithus microcarpus 441</name>
    <dbReference type="NCBI Taxonomy" id="765257"/>
    <lineage>
        <taxon>Eukaryota</taxon>
        <taxon>Fungi</taxon>
        <taxon>Dikarya</taxon>
        <taxon>Basidiomycota</taxon>
        <taxon>Agaricomycotina</taxon>
        <taxon>Agaricomycetes</taxon>
        <taxon>Agaricomycetidae</taxon>
        <taxon>Boletales</taxon>
        <taxon>Sclerodermatineae</taxon>
        <taxon>Pisolithaceae</taxon>
        <taxon>Pisolithus</taxon>
    </lineage>
</organism>
<protein>
    <submittedName>
        <fullName evidence="1">Uncharacterized protein</fullName>
    </submittedName>
</protein>
<evidence type="ECO:0000313" key="2">
    <source>
        <dbReference type="Proteomes" id="UP000054018"/>
    </source>
</evidence>
<dbReference type="EMBL" id="KN833720">
    <property type="protein sequence ID" value="KIK24078.1"/>
    <property type="molecule type" value="Genomic_DNA"/>
</dbReference>
<sequence length="143" mass="15614">MHCKVVIQKLPLGGGSHDRVWITASSELEQRTTLLSSHSSPDFPIWSPGQYFHQNSHALPRNVPRRISPSFTCYAIIKCAGGNGLTHGIGSFHAFLPSDTFIPASFVCAQCGDLIDDPLSVTTHDCRTLDRLGRRESNGASTH</sequence>